<comment type="catalytic activity">
    <reaction evidence="6">
        <text>isochorismate + 2-oxoglutarate + H(+) = 5-enolpyruvoyl-6-hydroxy-2-succinyl-cyclohex-3-ene-1-carboxylate + CO2</text>
        <dbReference type="Rhea" id="RHEA:25593"/>
        <dbReference type="ChEBI" id="CHEBI:15378"/>
        <dbReference type="ChEBI" id="CHEBI:16526"/>
        <dbReference type="ChEBI" id="CHEBI:16810"/>
        <dbReference type="ChEBI" id="CHEBI:29780"/>
        <dbReference type="ChEBI" id="CHEBI:58818"/>
        <dbReference type="EC" id="2.2.1.9"/>
    </reaction>
</comment>
<evidence type="ECO:0000256" key="5">
    <source>
        <dbReference type="ARBA" id="ARBA00023211"/>
    </source>
</evidence>
<evidence type="ECO:0000256" key="3">
    <source>
        <dbReference type="ARBA" id="ARBA00022842"/>
    </source>
</evidence>
<dbReference type="InterPro" id="IPR011766">
    <property type="entry name" value="TPP_enzyme_TPP-bd"/>
</dbReference>
<keyword evidence="2 6" id="KW-0479">Metal-binding</keyword>
<keyword evidence="11" id="KW-1185">Reference proteome</keyword>
<dbReference type="PANTHER" id="PTHR42916">
    <property type="entry name" value="2-SUCCINYL-5-ENOLPYRUVYL-6-HYDROXY-3-CYCLOHEXENE-1-CARBOXYLATE SYNTHASE"/>
    <property type="match status" value="1"/>
</dbReference>
<dbReference type="GO" id="GO:0030145">
    <property type="term" value="F:manganese ion binding"/>
    <property type="evidence" value="ECO:0007669"/>
    <property type="project" value="UniProtKB-UniRule"/>
</dbReference>
<comment type="function">
    <text evidence="6">Catalyzes the thiamine diphosphate-dependent decarboxylation of 2-oxoglutarate and the subsequent addition of the resulting succinic semialdehyde-thiamine pyrophosphate anion to isochorismate to yield 2-succinyl-5-enolpyruvyl-6-hydroxy-3-cyclohexene-1-carboxylate (SEPHCHC).</text>
</comment>
<keyword evidence="4 6" id="KW-0786">Thiamine pyrophosphate</keyword>
<dbReference type="CDD" id="cd07037">
    <property type="entry name" value="TPP_PYR_MenD"/>
    <property type="match status" value="1"/>
</dbReference>
<evidence type="ECO:0000313" key="10">
    <source>
        <dbReference type="EMBL" id="KRM96881.1"/>
    </source>
</evidence>
<dbReference type="OrthoDB" id="9791859at2"/>
<dbReference type="Pfam" id="PF16582">
    <property type="entry name" value="TPP_enzyme_M_2"/>
    <property type="match status" value="1"/>
</dbReference>
<comment type="pathway">
    <text evidence="6">Quinol/quinone metabolism; menaquinone biosynthesis.</text>
</comment>
<comment type="pathway">
    <text evidence="6">Quinol/quinone metabolism; 1,4-dihydroxy-2-naphthoate biosynthesis; 1,4-dihydroxy-2-naphthoate from chorismate: step 2/7.</text>
</comment>
<dbReference type="PANTHER" id="PTHR42916:SF1">
    <property type="entry name" value="PROTEIN PHYLLO, CHLOROPLASTIC"/>
    <property type="match status" value="1"/>
</dbReference>
<evidence type="ECO:0000259" key="7">
    <source>
        <dbReference type="Pfam" id="PF02775"/>
    </source>
</evidence>
<dbReference type="SUPFAM" id="SSF52518">
    <property type="entry name" value="Thiamin diphosphate-binding fold (THDP-binding)"/>
    <property type="match status" value="2"/>
</dbReference>
<dbReference type="RefSeq" id="WP_057875457.1">
    <property type="nucleotide sequence ID" value="NZ_AYZD01000011.1"/>
</dbReference>
<keyword evidence="3 6" id="KW-0460">Magnesium</keyword>
<protein>
    <recommendedName>
        <fullName evidence="6">2-succinyl-5-enolpyruvyl-6-hydroxy-3-cyclohexene-1-carboxylate synthase</fullName>
        <shortName evidence="6">SEPHCHC synthase</shortName>
        <ecNumber evidence="6">2.2.1.9</ecNumber>
    </recommendedName>
    <alternativeName>
        <fullName evidence="6">Menaquinone biosynthesis protein MenD</fullName>
    </alternativeName>
</protein>
<proteinExistence type="inferred from homology"/>
<dbReference type="PIRSF" id="PIRSF004983">
    <property type="entry name" value="MenD"/>
    <property type="match status" value="1"/>
</dbReference>
<organism evidence="10 11">
    <name type="scientific">Liquorilactobacillus aquaticus DSM 21051</name>
    <dbReference type="NCBI Taxonomy" id="1423725"/>
    <lineage>
        <taxon>Bacteria</taxon>
        <taxon>Bacillati</taxon>
        <taxon>Bacillota</taxon>
        <taxon>Bacilli</taxon>
        <taxon>Lactobacillales</taxon>
        <taxon>Lactobacillaceae</taxon>
        <taxon>Liquorilactobacillus</taxon>
    </lineage>
</organism>
<feature type="domain" description="Thiamine pyrophosphate enzyme N-terminal TPP-binding" evidence="8">
    <location>
        <begin position="14"/>
        <end position="125"/>
    </location>
</feature>
<dbReference type="HAMAP" id="MF_01659">
    <property type="entry name" value="MenD"/>
    <property type="match status" value="1"/>
</dbReference>
<comment type="cofactor">
    <cofactor evidence="6">
        <name>Mg(2+)</name>
        <dbReference type="ChEBI" id="CHEBI:18420"/>
    </cofactor>
    <cofactor evidence="6">
        <name>Mn(2+)</name>
        <dbReference type="ChEBI" id="CHEBI:29035"/>
    </cofactor>
</comment>
<dbReference type="GO" id="GO:0009234">
    <property type="term" value="P:menaquinone biosynthetic process"/>
    <property type="evidence" value="ECO:0007669"/>
    <property type="project" value="UniProtKB-UniRule"/>
</dbReference>
<name>A0A0R2CYI9_9LACO</name>
<keyword evidence="6" id="KW-0474">Menaquinone biosynthesis</keyword>
<dbReference type="Pfam" id="PF02775">
    <property type="entry name" value="TPP_enzyme_C"/>
    <property type="match status" value="1"/>
</dbReference>
<dbReference type="GO" id="GO:0030976">
    <property type="term" value="F:thiamine pyrophosphate binding"/>
    <property type="evidence" value="ECO:0007669"/>
    <property type="project" value="UniProtKB-UniRule"/>
</dbReference>
<evidence type="ECO:0000256" key="4">
    <source>
        <dbReference type="ARBA" id="ARBA00023052"/>
    </source>
</evidence>
<feature type="domain" description="Menaquinone biosynthesis protein MenD middle" evidence="9">
    <location>
        <begin position="208"/>
        <end position="395"/>
    </location>
</feature>
<comment type="caution">
    <text evidence="10">The sequence shown here is derived from an EMBL/GenBank/DDBJ whole genome shotgun (WGS) entry which is preliminary data.</text>
</comment>
<dbReference type="InterPro" id="IPR004433">
    <property type="entry name" value="MenaQ_synth_MenD"/>
</dbReference>
<dbReference type="InterPro" id="IPR012001">
    <property type="entry name" value="Thiamin_PyroP_enz_TPP-bd_dom"/>
</dbReference>
<dbReference type="Proteomes" id="UP000051015">
    <property type="component" value="Unassembled WGS sequence"/>
</dbReference>
<dbReference type="PATRIC" id="fig|1423725.3.peg.420"/>
<keyword evidence="1 6" id="KW-0808">Transferase</keyword>
<dbReference type="UniPathway" id="UPA00079"/>
<dbReference type="InterPro" id="IPR029061">
    <property type="entry name" value="THDP-binding"/>
</dbReference>
<dbReference type="EC" id="2.2.1.9" evidence="6"/>
<dbReference type="GO" id="GO:0070204">
    <property type="term" value="F:2-succinyl-5-enolpyruvyl-6-hydroxy-3-cyclohexene-1-carboxylic-acid synthase activity"/>
    <property type="evidence" value="ECO:0007669"/>
    <property type="project" value="UniProtKB-UniRule"/>
</dbReference>
<evidence type="ECO:0000313" key="11">
    <source>
        <dbReference type="Proteomes" id="UP000051015"/>
    </source>
</evidence>
<evidence type="ECO:0000259" key="8">
    <source>
        <dbReference type="Pfam" id="PF02776"/>
    </source>
</evidence>
<reference evidence="10 11" key="1">
    <citation type="journal article" date="2015" name="Genome Announc.">
        <title>Expanding the biotechnology potential of lactobacilli through comparative genomics of 213 strains and associated genera.</title>
        <authorList>
            <person name="Sun Z."/>
            <person name="Harris H.M."/>
            <person name="McCann A."/>
            <person name="Guo C."/>
            <person name="Argimon S."/>
            <person name="Zhang W."/>
            <person name="Yang X."/>
            <person name="Jeffery I.B."/>
            <person name="Cooney J.C."/>
            <person name="Kagawa T.F."/>
            <person name="Liu W."/>
            <person name="Song Y."/>
            <person name="Salvetti E."/>
            <person name="Wrobel A."/>
            <person name="Rasinkangas P."/>
            <person name="Parkhill J."/>
            <person name="Rea M.C."/>
            <person name="O'Sullivan O."/>
            <person name="Ritari J."/>
            <person name="Douillard F.P."/>
            <person name="Paul Ross R."/>
            <person name="Yang R."/>
            <person name="Briner A.E."/>
            <person name="Felis G.E."/>
            <person name="de Vos W.M."/>
            <person name="Barrangou R."/>
            <person name="Klaenhammer T.R."/>
            <person name="Caufield P.W."/>
            <person name="Cui Y."/>
            <person name="Zhang H."/>
            <person name="O'Toole P.W."/>
        </authorList>
    </citation>
    <scope>NUCLEOTIDE SEQUENCE [LARGE SCALE GENOMIC DNA]</scope>
    <source>
        <strain evidence="10 11">DSM 21051</strain>
    </source>
</reference>
<dbReference type="CDD" id="cd02009">
    <property type="entry name" value="TPP_SHCHC_synthase"/>
    <property type="match status" value="1"/>
</dbReference>
<gene>
    <name evidence="6" type="primary">menD</name>
    <name evidence="10" type="ORF">FC19_GL000408</name>
</gene>
<evidence type="ECO:0000256" key="1">
    <source>
        <dbReference type="ARBA" id="ARBA00022679"/>
    </source>
</evidence>
<dbReference type="GO" id="GO:0000287">
    <property type="term" value="F:magnesium ion binding"/>
    <property type="evidence" value="ECO:0007669"/>
    <property type="project" value="UniProtKB-UniRule"/>
</dbReference>
<feature type="domain" description="Thiamine pyrophosphate enzyme TPP-binding" evidence="7">
    <location>
        <begin position="430"/>
        <end position="533"/>
    </location>
</feature>
<dbReference type="UniPathway" id="UPA01057">
    <property type="reaction ID" value="UER00164"/>
</dbReference>
<dbReference type="Gene3D" id="3.40.50.970">
    <property type="match status" value="2"/>
</dbReference>
<dbReference type="Pfam" id="PF02776">
    <property type="entry name" value="TPP_enzyme_N"/>
    <property type="match status" value="1"/>
</dbReference>
<dbReference type="InterPro" id="IPR032264">
    <property type="entry name" value="MenD_middle"/>
</dbReference>
<evidence type="ECO:0000256" key="2">
    <source>
        <dbReference type="ARBA" id="ARBA00022723"/>
    </source>
</evidence>
<dbReference type="STRING" id="1423725.FC19_GL000408"/>
<comment type="subunit">
    <text evidence="6">Homodimer.</text>
</comment>
<keyword evidence="5 6" id="KW-0464">Manganese</keyword>
<evidence type="ECO:0000256" key="6">
    <source>
        <dbReference type="HAMAP-Rule" id="MF_01659"/>
    </source>
</evidence>
<dbReference type="EMBL" id="AYZD01000011">
    <property type="protein sequence ID" value="KRM96881.1"/>
    <property type="molecule type" value="Genomic_DNA"/>
</dbReference>
<dbReference type="NCBIfam" id="TIGR00173">
    <property type="entry name" value="menD"/>
    <property type="match status" value="1"/>
</dbReference>
<evidence type="ECO:0000259" key="9">
    <source>
        <dbReference type="Pfam" id="PF16582"/>
    </source>
</evidence>
<dbReference type="AlphaFoldDB" id="A0A0R2CYI9"/>
<dbReference type="Gene3D" id="3.40.50.1220">
    <property type="entry name" value="TPP-binding domain"/>
    <property type="match status" value="1"/>
</dbReference>
<comment type="similarity">
    <text evidence="6">Belongs to the TPP enzyme family. MenD subfamily.</text>
</comment>
<comment type="cofactor">
    <cofactor evidence="6">
        <name>thiamine diphosphate</name>
        <dbReference type="ChEBI" id="CHEBI:58937"/>
    </cofactor>
    <text evidence="6">Binds 1 thiamine pyrophosphate per subunit.</text>
</comment>
<accession>A0A0R2CYI9</accession>
<sequence length="568" mass="63280">MKNTQILTNQVTNILNALLIQGVHDAVLAPGSRSTPLALGLAQLAREHKINLYVDVDERSAAFFALGISKTTAKPVLLLCTSGTAAANFYPAICEAFSSHIPLIVLTTDRPPELTKIGAPQALDQDRFYGHQVKKFVQLPLASDNLNERQYTNFMVQRSVIQATSVPRGPVHLNLPLRKPLMPQLPLSFMEQPKKLVRSEMKPSLPTAEITALSTTFSDKRGLIIMGPDETQTDYTALLHWAEKAEWPILADPLSQLRGYDSKCIISTYDILLKTQLSLLDGLKPDVIIRSGGTFVSAALGTWLKQIDVPVYYLDPNSELNDYTETLTNILPLPTSSFFELCPYPAPKSDWLSKWNRIQKTIKKNLAAINSDHLVEPLIPQMLEHYLPVKAHLFISNSMPIRDIDSYFLPQKSFHYLYCNRGANGIDGIISSALGMSSKFQNNVLLTGDLAFFHDMNGLMMAERYHLQLRVIVINNNGGGIFSFLPQANTTDFENVFGTPQNLALDLVAQLFHAEYIKVQNITDCVQALQKPLHGLEIIEIPTDRTTNVSVHKAMLQAIAQKLSEEFC</sequence>